<dbReference type="PROSITE" id="PS50850">
    <property type="entry name" value="MFS"/>
    <property type="match status" value="1"/>
</dbReference>
<keyword evidence="2" id="KW-0813">Transport</keyword>
<feature type="transmembrane region" description="Helical" evidence="7">
    <location>
        <begin position="248"/>
        <end position="271"/>
    </location>
</feature>
<keyword evidence="4 7" id="KW-0812">Transmembrane</keyword>
<dbReference type="InterPro" id="IPR036259">
    <property type="entry name" value="MFS_trans_sf"/>
</dbReference>
<feature type="transmembrane region" description="Helical" evidence="7">
    <location>
        <begin position="283"/>
        <end position="301"/>
    </location>
</feature>
<feature type="transmembrane region" description="Helical" evidence="7">
    <location>
        <begin position="401"/>
        <end position="420"/>
    </location>
</feature>
<keyword evidence="5 7" id="KW-1133">Transmembrane helix</keyword>
<dbReference type="EMBL" id="BORQ01000002">
    <property type="protein sequence ID" value="GIO30602.1"/>
    <property type="molecule type" value="Genomic_DNA"/>
</dbReference>
<dbReference type="PANTHER" id="PTHR23517">
    <property type="entry name" value="RESISTANCE PROTEIN MDTM, PUTATIVE-RELATED-RELATED"/>
    <property type="match status" value="1"/>
</dbReference>
<evidence type="ECO:0000256" key="6">
    <source>
        <dbReference type="ARBA" id="ARBA00023136"/>
    </source>
</evidence>
<sequence>MPPKAGAAAAVQRLRSPFFIGLLIIIFLVEFMKGSLLVAVLPVYMKNSLGLSAHTIGIAFSLQYIGDNLFRSPFGWIGERLGYRKTMAGALIMTVIAVCMIAFLSGALWLSLACFILGLGTSPLWPTAMTGTTEISGPRGSNGQAMGTLEMASLAGTGSGPIVMNFLMDRTEKNYHTAFLILIGVGIILVLVALMLPSKVKIPLHAAAASAAEAGRGFMAVFGGKLVQLFGSVKATLHEVRTTLKVSWMVYPALFLQSFVIGLLSPVITLYVQNELRLSPNMYSLLLIAGGGITVLALIPSGKLIDRFGTGPFLNTGFLLAACSLSVFSMVRSLPLIFVFVCIVGVSYAMILPGWNTFVSQLVPKGERGAVWGFFLTLQGSGMVVGPIVSGQLWDRLGHSSPFLASAIVMALLFVIHLILSRRMKAALQVS</sequence>
<keyword evidence="3" id="KW-1003">Cell membrane</keyword>
<feature type="transmembrane region" description="Helical" evidence="7">
    <location>
        <begin position="91"/>
        <end position="119"/>
    </location>
</feature>
<evidence type="ECO:0000313" key="10">
    <source>
        <dbReference type="Proteomes" id="UP000679779"/>
    </source>
</evidence>
<accession>A0A919XDB4</accession>
<dbReference type="InterPro" id="IPR050171">
    <property type="entry name" value="MFS_Transporters"/>
</dbReference>
<organism evidence="9 10">
    <name type="scientific">Paenibacillus albilobatus</name>
    <dbReference type="NCBI Taxonomy" id="2716884"/>
    <lineage>
        <taxon>Bacteria</taxon>
        <taxon>Bacillati</taxon>
        <taxon>Bacillota</taxon>
        <taxon>Bacilli</taxon>
        <taxon>Bacillales</taxon>
        <taxon>Paenibacillaceae</taxon>
        <taxon>Paenibacillus</taxon>
    </lineage>
</organism>
<dbReference type="RefSeq" id="WP_160040826.1">
    <property type="nucleotide sequence ID" value="NZ_BORQ01000002.1"/>
</dbReference>
<evidence type="ECO:0000256" key="2">
    <source>
        <dbReference type="ARBA" id="ARBA00022448"/>
    </source>
</evidence>
<dbReference type="AlphaFoldDB" id="A0A919XDB4"/>
<dbReference type="PANTHER" id="PTHR23517:SF3">
    <property type="entry name" value="INTEGRAL MEMBRANE TRANSPORT PROTEIN"/>
    <property type="match status" value="1"/>
</dbReference>
<evidence type="ECO:0000256" key="1">
    <source>
        <dbReference type="ARBA" id="ARBA00004651"/>
    </source>
</evidence>
<feature type="transmembrane region" description="Helical" evidence="7">
    <location>
        <begin position="370"/>
        <end position="389"/>
    </location>
</feature>
<name>A0A919XDB4_9BACL</name>
<feature type="domain" description="Major facilitator superfamily (MFS) profile" evidence="8">
    <location>
        <begin position="18"/>
        <end position="425"/>
    </location>
</feature>
<evidence type="ECO:0000259" key="8">
    <source>
        <dbReference type="PROSITE" id="PS50850"/>
    </source>
</evidence>
<keyword evidence="10" id="KW-1185">Reference proteome</keyword>
<feature type="transmembrane region" description="Helical" evidence="7">
    <location>
        <begin position="20"/>
        <end position="45"/>
    </location>
</feature>
<dbReference type="Gene3D" id="1.20.1250.20">
    <property type="entry name" value="MFS general substrate transporter like domains"/>
    <property type="match status" value="2"/>
</dbReference>
<evidence type="ECO:0000256" key="3">
    <source>
        <dbReference type="ARBA" id="ARBA00022475"/>
    </source>
</evidence>
<reference evidence="9" key="1">
    <citation type="submission" date="2021-03" db="EMBL/GenBank/DDBJ databases">
        <title>Antimicrobial resistance genes in bacteria isolated from Japanese honey, and their potential for conferring macrolide and lincosamide resistance in the American foulbrood pathogen Paenibacillus larvae.</title>
        <authorList>
            <person name="Okamoto M."/>
            <person name="Kumagai M."/>
            <person name="Kanamori H."/>
            <person name="Takamatsu D."/>
        </authorList>
    </citation>
    <scope>NUCLEOTIDE SEQUENCE</scope>
    <source>
        <strain evidence="9">J2TS6</strain>
    </source>
</reference>
<keyword evidence="6 7" id="KW-0472">Membrane</keyword>
<feature type="transmembrane region" description="Helical" evidence="7">
    <location>
        <begin position="51"/>
        <end position="70"/>
    </location>
</feature>
<dbReference type="InterPro" id="IPR011701">
    <property type="entry name" value="MFS"/>
</dbReference>
<proteinExistence type="predicted"/>
<feature type="transmembrane region" description="Helical" evidence="7">
    <location>
        <begin position="175"/>
        <end position="196"/>
    </location>
</feature>
<protein>
    <submittedName>
        <fullName evidence="9">MFS transporter</fullName>
    </submittedName>
</protein>
<comment type="caution">
    <text evidence="9">The sequence shown here is derived from an EMBL/GenBank/DDBJ whole genome shotgun (WGS) entry which is preliminary data.</text>
</comment>
<dbReference type="GO" id="GO:0022857">
    <property type="term" value="F:transmembrane transporter activity"/>
    <property type="evidence" value="ECO:0007669"/>
    <property type="project" value="InterPro"/>
</dbReference>
<dbReference type="Proteomes" id="UP000679779">
    <property type="component" value="Unassembled WGS sequence"/>
</dbReference>
<dbReference type="Pfam" id="PF07690">
    <property type="entry name" value="MFS_1"/>
    <property type="match status" value="2"/>
</dbReference>
<evidence type="ECO:0000256" key="7">
    <source>
        <dbReference type="SAM" id="Phobius"/>
    </source>
</evidence>
<comment type="subcellular location">
    <subcellularLocation>
        <location evidence="1">Cell membrane</location>
        <topology evidence="1">Multi-pass membrane protein</topology>
    </subcellularLocation>
</comment>
<dbReference type="CDD" id="cd17325">
    <property type="entry name" value="MFS_MdtG_SLC18_like"/>
    <property type="match status" value="1"/>
</dbReference>
<dbReference type="GO" id="GO:0005886">
    <property type="term" value="C:plasma membrane"/>
    <property type="evidence" value="ECO:0007669"/>
    <property type="project" value="UniProtKB-SubCell"/>
</dbReference>
<evidence type="ECO:0000313" key="9">
    <source>
        <dbReference type="EMBL" id="GIO30602.1"/>
    </source>
</evidence>
<evidence type="ECO:0000256" key="4">
    <source>
        <dbReference type="ARBA" id="ARBA00022692"/>
    </source>
</evidence>
<dbReference type="SUPFAM" id="SSF103473">
    <property type="entry name" value="MFS general substrate transporter"/>
    <property type="match status" value="1"/>
</dbReference>
<feature type="transmembrane region" description="Helical" evidence="7">
    <location>
        <begin position="313"/>
        <end position="331"/>
    </location>
</feature>
<gene>
    <name evidence="9" type="ORF">J2TS6_17430</name>
</gene>
<feature type="transmembrane region" description="Helical" evidence="7">
    <location>
        <begin position="337"/>
        <end position="358"/>
    </location>
</feature>
<evidence type="ECO:0000256" key="5">
    <source>
        <dbReference type="ARBA" id="ARBA00022989"/>
    </source>
</evidence>
<dbReference type="InterPro" id="IPR020846">
    <property type="entry name" value="MFS_dom"/>
</dbReference>